<dbReference type="STRING" id="1114924.SAMN05216258_104294"/>
<gene>
    <name evidence="2" type="ORF">SAMN05216258_104294</name>
</gene>
<evidence type="ECO:0000313" key="3">
    <source>
        <dbReference type="Proteomes" id="UP000199377"/>
    </source>
</evidence>
<evidence type="ECO:0000256" key="1">
    <source>
        <dbReference type="SAM" id="MobiDB-lite"/>
    </source>
</evidence>
<organism evidence="2 3">
    <name type="scientific">Albimonas pacifica</name>
    <dbReference type="NCBI Taxonomy" id="1114924"/>
    <lineage>
        <taxon>Bacteria</taxon>
        <taxon>Pseudomonadati</taxon>
        <taxon>Pseudomonadota</taxon>
        <taxon>Alphaproteobacteria</taxon>
        <taxon>Rhodobacterales</taxon>
        <taxon>Paracoccaceae</taxon>
        <taxon>Albimonas</taxon>
    </lineage>
</organism>
<accession>A0A1I3FHY9</accession>
<dbReference type="Proteomes" id="UP000199377">
    <property type="component" value="Unassembled WGS sequence"/>
</dbReference>
<proteinExistence type="predicted"/>
<sequence length="80" mass="8071">MPDASGFGDDKPEGGGGDGPLDGGGGGDDGVRGDGCGDLPAISNGTDTLFFGRRRDVRDVAVEPRRVVAIAPSRSFFFGA</sequence>
<reference evidence="2 3" key="1">
    <citation type="submission" date="2016-10" db="EMBL/GenBank/DDBJ databases">
        <authorList>
            <person name="de Groot N.N."/>
        </authorList>
    </citation>
    <scope>NUCLEOTIDE SEQUENCE [LARGE SCALE GENOMIC DNA]</scope>
    <source>
        <strain evidence="2 3">CGMCC 1.11030</strain>
    </source>
</reference>
<keyword evidence="3" id="KW-1185">Reference proteome</keyword>
<dbReference type="EMBL" id="FOQH01000004">
    <property type="protein sequence ID" value="SFI10777.1"/>
    <property type="molecule type" value="Genomic_DNA"/>
</dbReference>
<protein>
    <submittedName>
        <fullName evidence="2">Uncharacterized protein</fullName>
    </submittedName>
</protein>
<feature type="compositionally biased region" description="Gly residues" evidence="1">
    <location>
        <begin position="14"/>
        <end position="36"/>
    </location>
</feature>
<dbReference type="RefSeq" id="WP_092859583.1">
    <property type="nucleotide sequence ID" value="NZ_FOQH01000004.1"/>
</dbReference>
<name>A0A1I3FHY9_9RHOB</name>
<dbReference type="AlphaFoldDB" id="A0A1I3FHY9"/>
<feature type="region of interest" description="Disordered" evidence="1">
    <location>
        <begin position="1"/>
        <end position="46"/>
    </location>
</feature>
<evidence type="ECO:0000313" key="2">
    <source>
        <dbReference type="EMBL" id="SFI10777.1"/>
    </source>
</evidence>